<protein>
    <submittedName>
        <fullName evidence="2">Uncharacterized protein</fullName>
    </submittedName>
</protein>
<keyword evidence="1" id="KW-1133">Transmembrane helix</keyword>
<evidence type="ECO:0000313" key="3">
    <source>
        <dbReference type="Proteomes" id="UP000724672"/>
    </source>
</evidence>
<dbReference type="RefSeq" id="WP_203366782.1">
    <property type="nucleotide sequence ID" value="NZ_WSFT01000039.1"/>
</dbReference>
<comment type="caution">
    <text evidence="2">The sequence shown here is derived from an EMBL/GenBank/DDBJ whole genome shotgun (WGS) entry which is preliminary data.</text>
</comment>
<feature type="transmembrane region" description="Helical" evidence="1">
    <location>
        <begin position="12"/>
        <end position="29"/>
    </location>
</feature>
<keyword evidence="1" id="KW-0812">Transmembrane</keyword>
<dbReference type="EMBL" id="WSFT01000039">
    <property type="protein sequence ID" value="MBS4538855.1"/>
    <property type="molecule type" value="Genomic_DNA"/>
</dbReference>
<dbReference type="AlphaFoldDB" id="A0A942UWJ6"/>
<reference evidence="2" key="1">
    <citation type="submission" date="2019-12" db="EMBL/GenBank/DDBJ databases">
        <title>Clostridiaceae gen. nov. sp. nov., isolated from sediment in Xinjiang, China.</title>
        <authorList>
            <person name="Zhang R."/>
        </authorList>
    </citation>
    <scope>NUCLEOTIDE SEQUENCE</scope>
    <source>
        <strain evidence="2">D2Q-11</strain>
    </source>
</reference>
<organism evidence="2 3">
    <name type="scientific">Anaeromonas frigoriresistens</name>
    <dbReference type="NCBI Taxonomy" id="2683708"/>
    <lineage>
        <taxon>Bacteria</taxon>
        <taxon>Bacillati</taxon>
        <taxon>Bacillota</taxon>
        <taxon>Tissierellia</taxon>
        <taxon>Tissierellales</taxon>
        <taxon>Thermohalobacteraceae</taxon>
        <taxon>Anaeromonas</taxon>
    </lineage>
</organism>
<keyword evidence="3" id="KW-1185">Reference proteome</keyword>
<proteinExistence type="predicted"/>
<dbReference type="Proteomes" id="UP000724672">
    <property type="component" value="Unassembled WGS sequence"/>
</dbReference>
<sequence>MFIYEKNIVWGLLFIIIIITLTFTLFKIIKNNSKHYLLSGYINKIERQRDNEKFSEPTIKQDDDFYRVTIEIKI</sequence>
<evidence type="ECO:0000256" key="1">
    <source>
        <dbReference type="SAM" id="Phobius"/>
    </source>
</evidence>
<keyword evidence="1" id="KW-0472">Membrane</keyword>
<gene>
    <name evidence="2" type="ORF">GOQ27_10290</name>
</gene>
<accession>A0A942UWJ6</accession>
<evidence type="ECO:0000313" key="2">
    <source>
        <dbReference type="EMBL" id="MBS4538855.1"/>
    </source>
</evidence>
<name>A0A942UWJ6_9FIRM</name>